<sequence length="198" mass="21368">MTITPPPGPPGSFGSRPDPGIRSVFLAGPFIQLLDPETGRMPAAARGPFDVLIKHFEARGLSVHNAHRREAWGAELMRPEQCTKLDQDEIRKADVFVALPGHPASPGTHIEIGWASAFGKPIVLLLERDKEYTFLVQGLHTVATVEYVVHTDIAACLPAVDRAVDLAVLRQREGDGGRSPAGPIQPRETPAPTPLENA</sequence>
<dbReference type="RefSeq" id="WP_146479060.1">
    <property type="nucleotide sequence ID" value="NZ_CP042266.1"/>
</dbReference>
<evidence type="ECO:0000313" key="2">
    <source>
        <dbReference type="EMBL" id="QDY75750.1"/>
    </source>
</evidence>
<accession>A0A5B8JDH6</accession>
<organism evidence="2 3">
    <name type="scientific">Streptomyces qinzhouensis</name>
    <dbReference type="NCBI Taxonomy" id="2599401"/>
    <lineage>
        <taxon>Bacteria</taxon>
        <taxon>Bacillati</taxon>
        <taxon>Actinomycetota</taxon>
        <taxon>Actinomycetes</taxon>
        <taxon>Kitasatosporales</taxon>
        <taxon>Streptomycetaceae</taxon>
        <taxon>Streptomyces</taxon>
    </lineage>
</organism>
<evidence type="ECO:0000313" key="3">
    <source>
        <dbReference type="Proteomes" id="UP000320580"/>
    </source>
</evidence>
<dbReference type="Gene3D" id="3.40.50.450">
    <property type="match status" value="1"/>
</dbReference>
<feature type="region of interest" description="Disordered" evidence="1">
    <location>
        <begin position="172"/>
        <end position="198"/>
    </location>
</feature>
<feature type="compositionally biased region" description="Pro residues" evidence="1">
    <location>
        <begin position="189"/>
        <end position="198"/>
    </location>
</feature>
<evidence type="ECO:0008006" key="4">
    <source>
        <dbReference type="Google" id="ProtNLM"/>
    </source>
</evidence>
<keyword evidence="3" id="KW-1185">Reference proteome</keyword>
<dbReference type="InterPro" id="IPR007710">
    <property type="entry name" value="Nucleoside_deoxyribTrfase"/>
</dbReference>
<proteinExistence type="predicted"/>
<protein>
    <recommendedName>
        <fullName evidence="4">Nucleoside 2-deoxyribosyltransferase</fullName>
    </recommendedName>
</protein>
<dbReference type="OrthoDB" id="4743790at2"/>
<dbReference type="AlphaFoldDB" id="A0A5B8JDH6"/>
<dbReference type="Proteomes" id="UP000320580">
    <property type="component" value="Chromosome"/>
</dbReference>
<evidence type="ECO:0000256" key="1">
    <source>
        <dbReference type="SAM" id="MobiDB-lite"/>
    </source>
</evidence>
<gene>
    <name evidence="2" type="ORF">FQU76_03575</name>
</gene>
<dbReference type="Pfam" id="PF05014">
    <property type="entry name" value="Nuc_deoxyrib_tr"/>
    <property type="match status" value="1"/>
</dbReference>
<name>A0A5B8JDH6_9ACTN</name>
<dbReference type="SUPFAM" id="SSF52309">
    <property type="entry name" value="N-(deoxy)ribosyltransferase-like"/>
    <property type="match status" value="1"/>
</dbReference>
<dbReference type="KEGG" id="sqz:FQU76_03575"/>
<dbReference type="EMBL" id="CP042266">
    <property type="protein sequence ID" value="QDY75750.1"/>
    <property type="molecule type" value="Genomic_DNA"/>
</dbReference>
<reference evidence="2 3" key="1">
    <citation type="submission" date="2019-07" db="EMBL/GenBank/DDBJ databases">
        <authorList>
            <person name="Zhu P."/>
        </authorList>
    </citation>
    <scope>NUCLEOTIDE SEQUENCE [LARGE SCALE GENOMIC DNA]</scope>
    <source>
        <strain evidence="2 3">SSL-25</strain>
    </source>
</reference>